<accession>A0AAW1LWJ0</accession>
<dbReference type="Gene3D" id="3.40.50.300">
    <property type="entry name" value="P-loop containing nucleotide triphosphate hydrolases"/>
    <property type="match status" value="1"/>
</dbReference>
<organism evidence="10 11">
    <name type="scientific">Popillia japonica</name>
    <name type="common">Japanese beetle</name>
    <dbReference type="NCBI Taxonomy" id="7064"/>
    <lineage>
        <taxon>Eukaryota</taxon>
        <taxon>Metazoa</taxon>
        <taxon>Ecdysozoa</taxon>
        <taxon>Arthropoda</taxon>
        <taxon>Hexapoda</taxon>
        <taxon>Insecta</taxon>
        <taxon>Pterygota</taxon>
        <taxon>Neoptera</taxon>
        <taxon>Endopterygota</taxon>
        <taxon>Coleoptera</taxon>
        <taxon>Polyphaga</taxon>
        <taxon>Scarabaeiformia</taxon>
        <taxon>Scarabaeidae</taxon>
        <taxon>Rutelinae</taxon>
        <taxon>Popillia</taxon>
    </lineage>
</organism>
<dbReference type="InterPro" id="IPR027417">
    <property type="entry name" value="P-loop_NTPase"/>
</dbReference>
<keyword evidence="8" id="KW-0732">Signal</keyword>
<dbReference type="SUPFAM" id="SSF52540">
    <property type="entry name" value="P-loop containing nucleoside triphosphate hydrolases"/>
    <property type="match status" value="1"/>
</dbReference>
<dbReference type="GO" id="GO:0005743">
    <property type="term" value="C:mitochondrial inner membrane"/>
    <property type="evidence" value="ECO:0007669"/>
    <property type="project" value="UniProtKB-SubCell"/>
</dbReference>
<dbReference type="InterPro" id="IPR021911">
    <property type="entry name" value="ATAD3_N"/>
</dbReference>
<dbReference type="GO" id="GO:0008270">
    <property type="term" value="F:zinc ion binding"/>
    <property type="evidence" value="ECO:0007669"/>
    <property type="project" value="TreeGrafter"/>
</dbReference>
<evidence type="ECO:0000256" key="6">
    <source>
        <dbReference type="ARBA" id="ARBA00023128"/>
    </source>
</evidence>
<proteinExistence type="predicted"/>
<protein>
    <submittedName>
        <fullName evidence="10">ATPase family AAA domain-containing protein 3, N-terminal</fullName>
    </submittedName>
</protein>
<reference evidence="10 11" key="1">
    <citation type="journal article" date="2024" name="BMC Genomics">
        <title>De novo assembly and annotation of Popillia japonica's genome with initial clues to its potential as an invasive pest.</title>
        <authorList>
            <person name="Cucini C."/>
            <person name="Boschi S."/>
            <person name="Funari R."/>
            <person name="Cardaioli E."/>
            <person name="Iannotti N."/>
            <person name="Marturano G."/>
            <person name="Paoli F."/>
            <person name="Bruttini M."/>
            <person name="Carapelli A."/>
            <person name="Frati F."/>
            <person name="Nardi F."/>
        </authorList>
    </citation>
    <scope>NUCLEOTIDE SEQUENCE [LARGE SCALE GENOMIC DNA]</scope>
    <source>
        <strain evidence="10">DMR45628</strain>
    </source>
</reference>
<evidence type="ECO:0000256" key="3">
    <source>
        <dbReference type="ARBA" id="ARBA00022792"/>
    </source>
</evidence>
<evidence type="ECO:0000256" key="7">
    <source>
        <dbReference type="ARBA" id="ARBA00023136"/>
    </source>
</evidence>
<dbReference type="EMBL" id="JASPKY010000088">
    <property type="protein sequence ID" value="KAK9738340.1"/>
    <property type="molecule type" value="Genomic_DNA"/>
</dbReference>
<evidence type="ECO:0000313" key="10">
    <source>
        <dbReference type="EMBL" id="KAK9738340.1"/>
    </source>
</evidence>
<dbReference type="Proteomes" id="UP001458880">
    <property type="component" value="Unassembled WGS sequence"/>
</dbReference>
<keyword evidence="6" id="KW-0496">Mitochondrion</keyword>
<keyword evidence="4" id="KW-0067">ATP-binding</keyword>
<name>A0AAW1LWJ0_POPJA</name>
<dbReference type="GO" id="GO:0005524">
    <property type="term" value="F:ATP binding"/>
    <property type="evidence" value="ECO:0007669"/>
    <property type="project" value="UniProtKB-KW"/>
</dbReference>
<evidence type="ECO:0000256" key="5">
    <source>
        <dbReference type="ARBA" id="ARBA00023054"/>
    </source>
</evidence>
<evidence type="ECO:0000256" key="2">
    <source>
        <dbReference type="ARBA" id="ARBA00022741"/>
    </source>
</evidence>
<dbReference type="Pfam" id="PF12037">
    <property type="entry name" value="ATAD3_N"/>
    <property type="match status" value="1"/>
</dbReference>
<comment type="subcellular location">
    <subcellularLocation>
        <location evidence="1">Mitochondrion inner membrane</location>
    </subcellularLocation>
</comment>
<dbReference type="PANTHER" id="PTHR23075:SF0">
    <property type="entry name" value="ATPASE FAMILY AAA DOMAIN-CONTAINING PROTEIN 3"/>
    <property type="match status" value="1"/>
</dbReference>
<evidence type="ECO:0000256" key="1">
    <source>
        <dbReference type="ARBA" id="ARBA00004273"/>
    </source>
</evidence>
<dbReference type="AlphaFoldDB" id="A0AAW1LWJ0"/>
<keyword evidence="2" id="KW-0547">Nucleotide-binding</keyword>
<feature type="domain" description="ATPase family AAA" evidence="9">
    <location>
        <begin position="60"/>
        <end position="109"/>
    </location>
</feature>
<keyword evidence="11" id="KW-1185">Reference proteome</keyword>
<feature type="chain" id="PRO_5043721564" evidence="8">
    <location>
        <begin position="25"/>
        <end position="220"/>
    </location>
</feature>
<evidence type="ECO:0000259" key="9">
    <source>
        <dbReference type="Pfam" id="PF12037"/>
    </source>
</evidence>
<keyword evidence="5" id="KW-0175">Coiled coil</keyword>
<evidence type="ECO:0000256" key="4">
    <source>
        <dbReference type="ARBA" id="ARBA00022840"/>
    </source>
</evidence>
<gene>
    <name evidence="10" type="ORF">QE152_g10003</name>
</gene>
<dbReference type="GO" id="GO:0007005">
    <property type="term" value="P:mitochondrion organization"/>
    <property type="evidence" value="ECO:0007669"/>
    <property type="project" value="TreeGrafter"/>
</dbReference>
<dbReference type="PANTHER" id="PTHR23075">
    <property type="entry name" value="PUTATIVE ATP-ASE"/>
    <property type="match status" value="1"/>
</dbReference>
<keyword evidence="3" id="KW-0999">Mitochondrion inner membrane</keyword>
<evidence type="ECO:0000256" key="8">
    <source>
        <dbReference type="SAM" id="SignalP"/>
    </source>
</evidence>
<feature type="signal peptide" evidence="8">
    <location>
        <begin position="1"/>
        <end position="24"/>
    </location>
</feature>
<keyword evidence="7" id="KW-0472">Membrane</keyword>
<sequence length="220" mass="24326">MKSSSFWLLALLAVILMESNWTKAAPSPQTEDMLKTLLELDRMYSAIARPRLGYCCLESAQATLTDWNKVIVAADGLSLLGLGVCPARGAAGVSARYIEDRLGIPLLVRETLRFSFLNGIKHPIEAIKRLRKSTSNPLQGAIFAPRLEERLRDVAIATNDKNTKHNRGIYRNILIHGHPDTGKTMFAKKLTKHSNMVYAILTGGDVAPMGCFLIPHWGTE</sequence>
<evidence type="ECO:0000313" key="11">
    <source>
        <dbReference type="Proteomes" id="UP001458880"/>
    </source>
</evidence>
<comment type="caution">
    <text evidence="10">The sequence shown here is derived from an EMBL/GenBank/DDBJ whole genome shotgun (WGS) entry which is preliminary data.</text>
</comment>